<dbReference type="EMBL" id="FJUW01000039">
    <property type="protein sequence ID" value="CZT06690.1"/>
    <property type="molecule type" value="Genomic_DNA"/>
</dbReference>
<feature type="compositionally biased region" description="Basic and acidic residues" evidence="1">
    <location>
        <begin position="172"/>
        <end position="190"/>
    </location>
</feature>
<proteinExistence type="predicted"/>
<evidence type="ECO:0000313" key="2">
    <source>
        <dbReference type="EMBL" id="CZT06690.1"/>
    </source>
</evidence>
<protein>
    <submittedName>
        <fullName evidence="2">Uncharacterized protein</fullName>
    </submittedName>
</protein>
<feature type="compositionally biased region" description="Low complexity" evidence="1">
    <location>
        <begin position="1"/>
        <end position="18"/>
    </location>
</feature>
<name>A0A1E1L824_9HELO</name>
<keyword evidence="3" id="KW-1185">Reference proteome</keyword>
<feature type="compositionally biased region" description="Low complexity" evidence="1">
    <location>
        <begin position="32"/>
        <end position="51"/>
    </location>
</feature>
<feature type="region of interest" description="Disordered" evidence="1">
    <location>
        <begin position="163"/>
        <end position="201"/>
    </location>
</feature>
<reference evidence="3" key="1">
    <citation type="submission" date="2016-03" db="EMBL/GenBank/DDBJ databases">
        <authorList>
            <person name="Ploux O."/>
        </authorList>
    </citation>
    <scope>NUCLEOTIDE SEQUENCE [LARGE SCALE GENOMIC DNA]</scope>
    <source>
        <strain evidence="3">UK7</strain>
    </source>
</reference>
<comment type="caution">
    <text evidence="2">The sequence shown here is derived from an EMBL/GenBank/DDBJ whole genome shotgun (WGS) entry which is preliminary data.</text>
</comment>
<dbReference type="AlphaFoldDB" id="A0A1E1L824"/>
<dbReference type="Proteomes" id="UP000178129">
    <property type="component" value="Unassembled WGS sequence"/>
</dbReference>
<accession>A0A1E1L824</accession>
<sequence length="201" mass="21940">MASTPNTPGSSSASSPAPSHLPPAGYPFNPFSASNSAHNSNPASASTSSSSRPRGATPRNLKASRPRNGPGPPPFTASMQDAQARDKDPYESSDDDSDDRRWKGGGRLDAFGEEPYEVVQRRRMAAVILDSPELLMMHSQARCDSIPATRHYFTKLLCGFEDQNDTYPTDGQLHDPEKEKKKEKEKDKARMVAPGGQKPRR</sequence>
<gene>
    <name evidence="2" type="ORF">RCO7_11252</name>
</gene>
<evidence type="ECO:0000313" key="3">
    <source>
        <dbReference type="Proteomes" id="UP000178129"/>
    </source>
</evidence>
<feature type="region of interest" description="Disordered" evidence="1">
    <location>
        <begin position="1"/>
        <end position="114"/>
    </location>
</feature>
<evidence type="ECO:0000256" key="1">
    <source>
        <dbReference type="SAM" id="MobiDB-lite"/>
    </source>
</evidence>
<organism evidence="2 3">
    <name type="scientific">Rhynchosporium graminicola</name>
    <dbReference type="NCBI Taxonomy" id="2792576"/>
    <lineage>
        <taxon>Eukaryota</taxon>
        <taxon>Fungi</taxon>
        <taxon>Dikarya</taxon>
        <taxon>Ascomycota</taxon>
        <taxon>Pezizomycotina</taxon>
        <taxon>Leotiomycetes</taxon>
        <taxon>Helotiales</taxon>
        <taxon>Ploettnerulaceae</taxon>
        <taxon>Rhynchosporium</taxon>
    </lineage>
</organism>
<dbReference type="InParanoid" id="A0A1E1L824"/>